<dbReference type="SUPFAM" id="SSF48264">
    <property type="entry name" value="Cytochrome P450"/>
    <property type="match status" value="1"/>
</dbReference>
<dbReference type="AlphaFoldDB" id="A0A8C8RNG3"/>
<sequence length="309" mass="35183">MEAGTTETLGFIFLLLLFLFISFRVSTRQGPGRLPPGPAPLPLLGNLTHNVLPLYCSYRRLCQEYGPVFTVWLGPRPVVVLCGPEVLHEALLEHNEEFGGRKPILVLEQADHGYGLINSNGDRWRQLRRFTLSTLRNLGMGKKTLEQQVQEEARHLVQAVTDKQGREFNPQTDLSLAAANIICCVLFGTRFSSDNKDFQELLHVIKSFMRYFRSVSAQWYNIFSGIMSFLPGRHRKCFRDYELLKAFIRAQVASHRHSLDPSTPRDLIDYFLLRQAQVRGCPSEGGGQSHRSQCPGNYQAHGRIRFGHE</sequence>
<keyword evidence="9" id="KW-0560">Oxidoreductase</keyword>
<reference evidence="15" key="1">
    <citation type="submission" date="2025-08" db="UniProtKB">
        <authorList>
            <consortium name="Ensembl"/>
        </authorList>
    </citation>
    <scope>IDENTIFICATION</scope>
</reference>
<dbReference type="Pfam" id="PF00067">
    <property type="entry name" value="p450"/>
    <property type="match status" value="1"/>
</dbReference>
<dbReference type="GO" id="GO:0016712">
    <property type="term" value="F:oxidoreductase activity, acting on paired donors, with incorporation or reduction of molecular oxygen, reduced flavin or flavoprotein as one donor, and incorporation of one atom of oxygen"/>
    <property type="evidence" value="ECO:0007669"/>
    <property type="project" value="TreeGrafter"/>
</dbReference>
<evidence type="ECO:0000256" key="7">
    <source>
        <dbReference type="ARBA" id="ARBA00022824"/>
    </source>
</evidence>
<dbReference type="GO" id="GO:0005789">
    <property type="term" value="C:endoplasmic reticulum membrane"/>
    <property type="evidence" value="ECO:0007669"/>
    <property type="project" value="UniProtKB-SubCell"/>
</dbReference>
<dbReference type="GO" id="GO:0006805">
    <property type="term" value="P:xenobiotic metabolic process"/>
    <property type="evidence" value="ECO:0007669"/>
    <property type="project" value="TreeGrafter"/>
</dbReference>
<keyword evidence="12" id="KW-0472">Membrane</keyword>
<keyword evidence="16" id="KW-1185">Reference proteome</keyword>
<feature type="region of interest" description="Disordered" evidence="13">
    <location>
        <begin position="282"/>
        <end position="301"/>
    </location>
</feature>
<reference evidence="15" key="2">
    <citation type="submission" date="2025-09" db="UniProtKB">
        <authorList>
            <consortium name="Ensembl"/>
        </authorList>
    </citation>
    <scope>IDENTIFICATION</scope>
</reference>
<keyword evidence="10" id="KW-0408">Iron</keyword>
<protein>
    <submittedName>
        <fullName evidence="15">Uncharacterized protein</fullName>
    </submittedName>
</protein>
<organism evidence="15 16">
    <name type="scientific">Pelusios castaneus</name>
    <name type="common">West African mud turtle</name>
    <dbReference type="NCBI Taxonomy" id="367368"/>
    <lineage>
        <taxon>Eukaryota</taxon>
        <taxon>Metazoa</taxon>
        <taxon>Chordata</taxon>
        <taxon>Craniata</taxon>
        <taxon>Vertebrata</taxon>
        <taxon>Euteleostomi</taxon>
        <taxon>Archelosauria</taxon>
        <taxon>Testudinata</taxon>
        <taxon>Testudines</taxon>
        <taxon>Pleurodira</taxon>
        <taxon>Pelomedusidae</taxon>
        <taxon>Pelusios</taxon>
    </lineage>
</organism>
<dbReference type="GO" id="GO:0005506">
    <property type="term" value="F:iron ion binding"/>
    <property type="evidence" value="ECO:0007669"/>
    <property type="project" value="InterPro"/>
</dbReference>
<evidence type="ECO:0000256" key="5">
    <source>
        <dbReference type="ARBA" id="ARBA00022617"/>
    </source>
</evidence>
<evidence type="ECO:0000256" key="3">
    <source>
        <dbReference type="ARBA" id="ARBA00004406"/>
    </source>
</evidence>
<dbReference type="Gene3D" id="1.10.630.10">
    <property type="entry name" value="Cytochrome P450"/>
    <property type="match status" value="1"/>
</dbReference>
<dbReference type="InterPro" id="IPR002401">
    <property type="entry name" value="Cyt_P450_E_grp-I"/>
</dbReference>
<comment type="similarity">
    <text evidence="4">Belongs to the cytochrome P450 family.</text>
</comment>
<evidence type="ECO:0000256" key="10">
    <source>
        <dbReference type="ARBA" id="ARBA00023004"/>
    </source>
</evidence>
<evidence type="ECO:0000256" key="14">
    <source>
        <dbReference type="SAM" id="SignalP"/>
    </source>
</evidence>
<evidence type="ECO:0000256" key="11">
    <source>
        <dbReference type="ARBA" id="ARBA00023033"/>
    </source>
</evidence>
<keyword evidence="6" id="KW-0479">Metal-binding</keyword>
<dbReference type="PRINTS" id="PR00463">
    <property type="entry name" value="EP450I"/>
</dbReference>
<evidence type="ECO:0000256" key="9">
    <source>
        <dbReference type="ARBA" id="ARBA00023002"/>
    </source>
</evidence>
<dbReference type="InterPro" id="IPR050182">
    <property type="entry name" value="Cytochrome_P450_fam2"/>
</dbReference>
<accession>A0A8C8RNG3</accession>
<dbReference type="InterPro" id="IPR001128">
    <property type="entry name" value="Cyt_P450"/>
</dbReference>
<keyword evidence="11" id="KW-0503">Monooxygenase</keyword>
<dbReference type="InterPro" id="IPR036396">
    <property type="entry name" value="Cyt_P450_sf"/>
</dbReference>
<evidence type="ECO:0000256" key="8">
    <source>
        <dbReference type="ARBA" id="ARBA00022848"/>
    </source>
</evidence>
<feature type="signal peptide" evidence="14">
    <location>
        <begin position="1"/>
        <end position="27"/>
    </location>
</feature>
<keyword evidence="8" id="KW-0492">Microsome</keyword>
<name>A0A8C8RNG3_9SAUR</name>
<dbReference type="GO" id="GO:0008392">
    <property type="term" value="F:arachidonate epoxygenase activity"/>
    <property type="evidence" value="ECO:0007669"/>
    <property type="project" value="TreeGrafter"/>
</dbReference>
<evidence type="ECO:0000256" key="6">
    <source>
        <dbReference type="ARBA" id="ARBA00022723"/>
    </source>
</evidence>
<evidence type="ECO:0000256" key="13">
    <source>
        <dbReference type="SAM" id="MobiDB-lite"/>
    </source>
</evidence>
<keyword evidence="7" id="KW-0256">Endoplasmic reticulum</keyword>
<dbReference type="GO" id="GO:0019373">
    <property type="term" value="P:epoxygenase P450 pathway"/>
    <property type="evidence" value="ECO:0007669"/>
    <property type="project" value="TreeGrafter"/>
</dbReference>
<evidence type="ECO:0000256" key="2">
    <source>
        <dbReference type="ARBA" id="ARBA00004174"/>
    </source>
</evidence>
<evidence type="ECO:0000256" key="1">
    <source>
        <dbReference type="ARBA" id="ARBA00001971"/>
    </source>
</evidence>
<comment type="subcellular location">
    <subcellularLocation>
        <location evidence="3">Endoplasmic reticulum membrane</location>
        <topology evidence="3">Peripheral membrane protein</topology>
    </subcellularLocation>
    <subcellularLocation>
        <location evidence="2">Microsome membrane</location>
        <topology evidence="2">Peripheral membrane protein</topology>
    </subcellularLocation>
</comment>
<keyword evidence="14" id="KW-0732">Signal</keyword>
<comment type="cofactor">
    <cofactor evidence="1">
        <name>heme</name>
        <dbReference type="ChEBI" id="CHEBI:30413"/>
    </cofactor>
</comment>
<dbReference type="Ensembl" id="ENSPCET00000007817.1">
    <property type="protein sequence ID" value="ENSPCEP00000007549.1"/>
    <property type="gene ID" value="ENSPCEG00000006056.1"/>
</dbReference>
<evidence type="ECO:0000313" key="16">
    <source>
        <dbReference type="Proteomes" id="UP000694393"/>
    </source>
</evidence>
<dbReference type="Proteomes" id="UP000694393">
    <property type="component" value="Unplaced"/>
</dbReference>
<evidence type="ECO:0000313" key="15">
    <source>
        <dbReference type="Ensembl" id="ENSPCEP00000007549.1"/>
    </source>
</evidence>
<dbReference type="PANTHER" id="PTHR24300">
    <property type="entry name" value="CYTOCHROME P450 508A4-RELATED"/>
    <property type="match status" value="1"/>
</dbReference>
<proteinExistence type="inferred from homology"/>
<dbReference type="FunFam" id="1.10.630.10:FF:000238">
    <property type="entry name" value="Cytochrome P450 2A6"/>
    <property type="match status" value="1"/>
</dbReference>
<feature type="chain" id="PRO_5034608218" evidence="14">
    <location>
        <begin position="28"/>
        <end position="309"/>
    </location>
</feature>
<evidence type="ECO:0000256" key="12">
    <source>
        <dbReference type="ARBA" id="ARBA00023136"/>
    </source>
</evidence>
<dbReference type="GO" id="GO:0020037">
    <property type="term" value="F:heme binding"/>
    <property type="evidence" value="ECO:0007669"/>
    <property type="project" value="InterPro"/>
</dbReference>
<evidence type="ECO:0000256" key="4">
    <source>
        <dbReference type="ARBA" id="ARBA00010617"/>
    </source>
</evidence>
<dbReference type="PANTHER" id="PTHR24300:SF389">
    <property type="entry name" value="CYTOCHROME P450 2C20"/>
    <property type="match status" value="1"/>
</dbReference>
<keyword evidence="5" id="KW-0349">Heme</keyword>